<reference evidence="7" key="1">
    <citation type="journal article" date="2019" name="Int. J. Syst. Evol. Microbiol.">
        <title>The Global Catalogue of Microorganisms (GCM) 10K type strain sequencing project: providing services to taxonomists for standard genome sequencing and annotation.</title>
        <authorList>
            <consortium name="The Broad Institute Genomics Platform"/>
            <consortium name="The Broad Institute Genome Sequencing Center for Infectious Disease"/>
            <person name="Wu L."/>
            <person name="Ma J."/>
        </authorList>
    </citation>
    <scope>NUCLEOTIDE SEQUENCE [LARGE SCALE GENOMIC DNA]</scope>
    <source>
        <strain evidence="7">KCTC 52344</strain>
    </source>
</reference>
<dbReference type="InterPro" id="IPR011623">
    <property type="entry name" value="7TMR_DISM_rcpt_extracell_dom1"/>
</dbReference>
<feature type="chain" id="PRO_5046087440" evidence="2">
    <location>
        <begin position="21"/>
        <end position="638"/>
    </location>
</feature>
<dbReference type="EMBL" id="JBHULC010000004">
    <property type="protein sequence ID" value="MFD2519888.1"/>
    <property type="molecule type" value="Genomic_DNA"/>
</dbReference>
<keyword evidence="2" id="KW-0732">Signal</keyword>
<dbReference type="RefSeq" id="WP_340235296.1">
    <property type="nucleotide sequence ID" value="NZ_JBBEWC010000004.1"/>
</dbReference>
<keyword evidence="7" id="KW-1185">Reference proteome</keyword>
<comment type="caution">
    <text evidence="6">The sequence shown here is derived from an EMBL/GenBank/DDBJ whole genome shotgun (WGS) entry which is preliminary data.</text>
</comment>
<keyword evidence="1" id="KW-0472">Membrane</keyword>
<dbReference type="PANTHER" id="PTHR34220:SF7">
    <property type="entry name" value="SENSOR HISTIDINE KINASE YPDA"/>
    <property type="match status" value="1"/>
</dbReference>
<feature type="domain" description="Signal transduction histidine kinase internal region" evidence="3">
    <location>
        <begin position="431"/>
        <end position="509"/>
    </location>
</feature>
<dbReference type="Pfam" id="PF07696">
    <property type="entry name" value="7TMR-DISMED2"/>
    <property type="match status" value="1"/>
</dbReference>
<evidence type="ECO:0000313" key="7">
    <source>
        <dbReference type="Proteomes" id="UP001597510"/>
    </source>
</evidence>
<feature type="transmembrane region" description="Helical" evidence="1">
    <location>
        <begin position="201"/>
        <end position="218"/>
    </location>
</feature>
<dbReference type="InterPro" id="IPR050640">
    <property type="entry name" value="Bact_2-comp_sensor_kinase"/>
</dbReference>
<sequence>MSRNYLKIILWLLVVNPVLGKPDTLTITDTSAYSPIFGLSQILITTSKIEIEAIKQQKNWQPLNSVYLIPGEKNVWIRFFLKNQFNYPQKFYLRNPDNETCDYYIFKGKEKLYYLNNGEFVSTYKRNSTELIGVNTFEVPASATVEIYINIYNYKGLIPALRIFPQRSIKTTYALLNEKRYQNWLNNYYAHNLEELQIRTFYQGGLGIILVVAFLIFYRNRHEKIYFYYLLYVLAAFTFTLFKSRSFTYIGQLLGLLPIIKFYSPETTIWLGFAVYLLFIIELLDLKKNHSDFSNFLNKLAKGFIAYSLVVFVWLILTNDSGLQLWLFNNNRIPLLLLYTGILIFVAVKVGSSMVRYLIIGNSLLIIFGMLAWLKGGVLNQQHWYGVLNHLFTLPLAILLEIIVFALAIAKKIEAERKIKNELEQKTMQVEMMALRSQMNPHFLFNSLNSIRYLVMVNENDTASDYLTKFSKLLRMILNHTEKNVIRLSEELVALKLYLDIEKRRFGETLSYAIMVDEQIEAEALQIPPMLLQPFVENSIWHGLMPSQRKDKCIEIFIKKINDSLVEFMIKDNGIGRIMAGELKEKSMKQHQSKGTEITSQRIELFNRNYANKITISINDLYEDGEPVGTMVRVLYTL</sequence>
<evidence type="ECO:0000259" key="4">
    <source>
        <dbReference type="Pfam" id="PF07695"/>
    </source>
</evidence>
<feature type="transmembrane region" description="Helical" evidence="1">
    <location>
        <begin position="304"/>
        <end position="327"/>
    </location>
</feature>
<name>A0ABW5J421_9BACT</name>
<protein>
    <submittedName>
        <fullName evidence="6">Sensor histidine kinase</fullName>
        <ecNumber evidence="6">2.7.13.3</ecNumber>
    </submittedName>
</protein>
<dbReference type="PANTHER" id="PTHR34220">
    <property type="entry name" value="SENSOR HISTIDINE KINASE YPDA"/>
    <property type="match status" value="1"/>
</dbReference>
<keyword evidence="6" id="KW-0808">Transferase</keyword>
<dbReference type="Proteomes" id="UP001597510">
    <property type="component" value="Unassembled WGS sequence"/>
</dbReference>
<evidence type="ECO:0000313" key="6">
    <source>
        <dbReference type="EMBL" id="MFD2519888.1"/>
    </source>
</evidence>
<dbReference type="Pfam" id="PF07695">
    <property type="entry name" value="7TMR-DISM_7TM"/>
    <property type="match status" value="1"/>
</dbReference>
<dbReference type="InterPro" id="IPR010559">
    <property type="entry name" value="Sig_transdc_His_kin_internal"/>
</dbReference>
<feature type="signal peptide" evidence="2">
    <location>
        <begin position="1"/>
        <end position="20"/>
    </location>
</feature>
<dbReference type="Gene3D" id="3.30.565.10">
    <property type="entry name" value="Histidine kinase-like ATPase, C-terminal domain"/>
    <property type="match status" value="1"/>
</dbReference>
<dbReference type="InterPro" id="IPR036890">
    <property type="entry name" value="HATPase_C_sf"/>
</dbReference>
<proteinExistence type="predicted"/>
<feature type="transmembrane region" description="Helical" evidence="1">
    <location>
        <begin position="357"/>
        <end position="375"/>
    </location>
</feature>
<evidence type="ECO:0000259" key="5">
    <source>
        <dbReference type="Pfam" id="PF07696"/>
    </source>
</evidence>
<keyword evidence="6" id="KW-0418">Kinase</keyword>
<dbReference type="Pfam" id="PF06580">
    <property type="entry name" value="His_kinase"/>
    <property type="match status" value="1"/>
</dbReference>
<feature type="domain" description="7TM-DISM receptor extracellular" evidence="5">
    <location>
        <begin position="46"/>
        <end position="162"/>
    </location>
</feature>
<feature type="domain" description="7TM-DISM receptor extracellular" evidence="4">
    <location>
        <begin position="198"/>
        <end position="411"/>
    </location>
</feature>
<accession>A0ABW5J421</accession>
<keyword evidence="1" id="KW-1133">Transmembrane helix</keyword>
<gene>
    <name evidence="6" type="ORF">ACFSR2_03270</name>
</gene>
<feature type="transmembrane region" description="Helical" evidence="1">
    <location>
        <begin position="333"/>
        <end position="350"/>
    </location>
</feature>
<feature type="transmembrane region" description="Helical" evidence="1">
    <location>
        <begin position="225"/>
        <end position="242"/>
    </location>
</feature>
<evidence type="ECO:0000259" key="3">
    <source>
        <dbReference type="Pfam" id="PF06580"/>
    </source>
</evidence>
<dbReference type="EC" id="2.7.13.3" evidence="6"/>
<dbReference type="GO" id="GO:0004673">
    <property type="term" value="F:protein histidine kinase activity"/>
    <property type="evidence" value="ECO:0007669"/>
    <property type="project" value="UniProtKB-EC"/>
</dbReference>
<feature type="transmembrane region" description="Helical" evidence="1">
    <location>
        <begin position="387"/>
        <end position="410"/>
    </location>
</feature>
<evidence type="ECO:0000256" key="2">
    <source>
        <dbReference type="SAM" id="SignalP"/>
    </source>
</evidence>
<feature type="transmembrane region" description="Helical" evidence="1">
    <location>
        <begin position="262"/>
        <end position="284"/>
    </location>
</feature>
<organism evidence="6 7">
    <name type="scientific">Emticicia soli</name>
    <dbReference type="NCBI Taxonomy" id="2027878"/>
    <lineage>
        <taxon>Bacteria</taxon>
        <taxon>Pseudomonadati</taxon>
        <taxon>Bacteroidota</taxon>
        <taxon>Cytophagia</taxon>
        <taxon>Cytophagales</taxon>
        <taxon>Leadbetterellaceae</taxon>
        <taxon>Emticicia</taxon>
    </lineage>
</organism>
<dbReference type="InterPro" id="IPR011622">
    <property type="entry name" value="7TMR_DISM_rcpt_extracell_dom2"/>
</dbReference>
<keyword evidence="1" id="KW-0812">Transmembrane</keyword>
<evidence type="ECO:0000256" key="1">
    <source>
        <dbReference type="SAM" id="Phobius"/>
    </source>
</evidence>